<accession>A0ABU8YPC6</accession>
<dbReference type="PANTHER" id="PTHR24363:SF0">
    <property type="entry name" value="SERINE_THREONINE KINASE LIKE DOMAIN CONTAINING 1"/>
    <property type="match status" value="1"/>
</dbReference>
<evidence type="ECO:0000313" key="12">
    <source>
        <dbReference type="Proteomes" id="UP001384579"/>
    </source>
</evidence>
<keyword evidence="9" id="KW-1133">Transmembrane helix</keyword>
<name>A0ABU8YPC6_9CYAN</name>
<dbReference type="InterPro" id="IPR011009">
    <property type="entry name" value="Kinase-like_dom_sf"/>
</dbReference>
<dbReference type="Pfam" id="PF00069">
    <property type="entry name" value="Pkinase"/>
    <property type="match status" value="1"/>
</dbReference>
<dbReference type="PROSITE" id="PS50011">
    <property type="entry name" value="PROTEIN_KINASE_DOM"/>
    <property type="match status" value="1"/>
</dbReference>
<evidence type="ECO:0000256" key="3">
    <source>
        <dbReference type="ARBA" id="ARBA00022679"/>
    </source>
</evidence>
<evidence type="ECO:0000259" key="10">
    <source>
        <dbReference type="PROSITE" id="PS50011"/>
    </source>
</evidence>
<keyword evidence="9" id="KW-0812">Transmembrane</keyword>
<dbReference type="PANTHER" id="PTHR24363">
    <property type="entry name" value="SERINE/THREONINE PROTEIN KINASE"/>
    <property type="match status" value="1"/>
</dbReference>
<gene>
    <name evidence="11" type="ORF">WMG39_15515</name>
</gene>
<dbReference type="Gene3D" id="1.10.10.1770">
    <property type="entry name" value="Gun4-like"/>
    <property type="match status" value="1"/>
</dbReference>
<evidence type="ECO:0000256" key="1">
    <source>
        <dbReference type="ARBA" id="ARBA00012513"/>
    </source>
</evidence>
<dbReference type="InterPro" id="IPR037215">
    <property type="entry name" value="GUN4-like_sf"/>
</dbReference>
<sequence>MTYCLNLDCPRDKRQNPPGTKYCLNCGSKLLLKDLYAATEPLRDGGFGRTFRAVNHGKFEELCVIKQLSPPQEFQRKPSHFKKYVRLFEQEARRLYELKHPQIPQLISYFEEDGRLYLVQEFIDGNNLKDELEKYGAYSEIKTRELLLDLLPLLNFVHERNVIHRDIKPENVIRRNRDRKLVLIDFGVSKQVVAAAPSQAGTKLGTPGYAALEQRHGKAVPASDLYSLGVTCIRLLTSVMPYLDIYGDIHDDLYDPLEGRWLWREALPKGTKISQDLGQILDKLIQEYVKDRYKSALEVLEVLRPTSVVVVPSVPKSQQPTVVVSPSIPTQPVTQTPLVSVNLESEKGIDYSLLERLLTEKNWRAADEETSRKMLEVMEQTSRGYLSEEDIRKFPGKDLQTIDQLWVRHSHRRFGFSVQKGLWLKSGGKPGVYDATVWEKFGDRVGWRINNQWVYYSEINFTSKAKPGHLPGGTVFGWEGGVLCGVLGLGGIWFLLSRRDV</sequence>
<organism evidence="11 12">
    <name type="scientific">Microcoleus anatoxicus PTRS2</name>
    <dbReference type="NCBI Taxonomy" id="2705321"/>
    <lineage>
        <taxon>Bacteria</taxon>
        <taxon>Bacillati</taxon>
        <taxon>Cyanobacteriota</taxon>
        <taxon>Cyanophyceae</taxon>
        <taxon>Oscillatoriophycideae</taxon>
        <taxon>Oscillatoriales</taxon>
        <taxon>Microcoleaceae</taxon>
        <taxon>Microcoleus</taxon>
        <taxon>Microcoleus anatoxicus</taxon>
    </lineage>
</organism>
<comment type="catalytic activity">
    <reaction evidence="7">
        <text>L-threonyl-[protein] + ATP = O-phospho-L-threonyl-[protein] + ADP + H(+)</text>
        <dbReference type="Rhea" id="RHEA:46608"/>
        <dbReference type="Rhea" id="RHEA-COMP:11060"/>
        <dbReference type="Rhea" id="RHEA-COMP:11605"/>
        <dbReference type="ChEBI" id="CHEBI:15378"/>
        <dbReference type="ChEBI" id="CHEBI:30013"/>
        <dbReference type="ChEBI" id="CHEBI:30616"/>
        <dbReference type="ChEBI" id="CHEBI:61977"/>
        <dbReference type="ChEBI" id="CHEBI:456216"/>
        <dbReference type="EC" id="2.7.11.1"/>
    </reaction>
</comment>
<dbReference type="Proteomes" id="UP001384579">
    <property type="component" value="Unassembled WGS sequence"/>
</dbReference>
<evidence type="ECO:0000256" key="9">
    <source>
        <dbReference type="SAM" id="Phobius"/>
    </source>
</evidence>
<dbReference type="SUPFAM" id="SSF140869">
    <property type="entry name" value="GUN4-like"/>
    <property type="match status" value="1"/>
</dbReference>
<dbReference type="CDD" id="cd16383">
    <property type="entry name" value="GUN4"/>
    <property type="match status" value="1"/>
</dbReference>
<dbReference type="InterPro" id="IPR008629">
    <property type="entry name" value="GUN4-like"/>
</dbReference>
<feature type="transmembrane region" description="Helical" evidence="9">
    <location>
        <begin position="475"/>
        <end position="496"/>
    </location>
</feature>
<dbReference type="EC" id="2.7.11.1" evidence="1"/>
<protein>
    <recommendedName>
        <fullName evidence="1">non-specific serine/threonine protein kinase</fullName>
        <ecNumber evidence="1">2.7.11.1</ecNumber>
    </recommendedName>
</protein>
<evidence type="ECO:0000256" key="4">
    <source>
        <dbReference type="ARBA" id="ARBA00022741"/>
    </source>
</evidence>
<keyword evidence="4" id="KW-0547">Nucleotide-binding</keyword>
<evidence type="ECO:0000256" key="7">
    <source>
        <dbReference type="ARBA" id="ARBA00047899"/>
    </source>
</evidence>
<dbReference type="EMBL" id="JBBLXS010000196">
    <property type="protein sequence ID" value="MEK0186247.1"/>
    <property type="molecule type" value="Genomic_DNA"/>
</dbReference>
<dbReference type="Gene3D" id="3.30.200.20">
    <property type="entry name" value="Phosphorylase Kinase, domain 1"/>
    <property type="match status" value="1"/>
</dbReference>
<dbReference type="NCBIfam" id="NF045510">
    <property type="entry name" value="4Cys_prefix_kin"/>
    <property type="match status" value="1"/>
</dbReference>
<dbReference type="CDD" id="cd14014">
    <property type="entry name" value="STKc_PknB_like"/>
    <property type="match status" value="1"/>
</dbReference>
<dbReference type="SUPFAM" id="SSF56112">
    <property type="entry name" value="Protein kinase-like (PK-like)"/>
    <property type="match status" value="1"/>
</dbReference>
<keyword evidence="6" id="KW-0067">ATP-binding</keyword>
<keyword evidence="5" id="KW-0418">Kinase</keyword>
<dbReference type="Pfam" id="PF05419">
    <property type="entry name" value="GUN4"/>
    <property type="match status" value="1"/>
</dbReference>
<evidence type="ECO:0000256" key="2">
    <source>
        <dbReference type="ARBA" id="ARBA00022527"/>
    </source>
</evidence>
<dbReference type="Gene3D" id="1.25.40.620">
    <property type="match status" value="1"/>
</dbReference>
<comment type="catalytic activity">
    <reaction evidence="8">
        <text>L-seryl-[protein] + ATP = O-phospho-L-seryl-[protein] + ADP + H(+)</text>
        <dbReference type="Rhea" id="RHEA:17989"/>
        <dbReference type="Rhea" id="RHEA-COMP:9863"/>
        <dbReference type="Rhea" id="RHEA-COMP:11604"/>
        <dbReference type="ChEBI" id="CHEBI:15378"/>
        <dbReference type="ChEBI" id="CHEBI:29999"/>
        <dbReference type="ChEBI" id="CHEBI:30616"/>
        <dbReference type="ChEBI" id="CHEBI:83421"/>
        <dbReference type="ChEBI" id="CHEBI:456216"/>
        <dbReference type="EC" id="2.7.11.1"/>
    </reaction>
</comment>
<dbReference type="Gene3D" id="1.10.510.10">
    <property type="entry name" value="Transferase(Phosphotransferase) domain 1"/>
    <property type="match status" value="1"/>
</dbReference>
<keyword evidence="3" id="KW-0808">Transferase</keyword>
<evidence type="ECO:0000256" key="5">
    <source>
        <dbReference type="ARBA" id="ARBA00022777"/>
    </source>
</evidence>
<evidence type="ECO:0000256" key="6">
    <source>
        <dbReference type="ARBA" id="ARBA00022840"/>
    </source>
</evidence>
<proteinExistence type="predicted"/>
<evidence type="ECO:0000313" key="11">
    <source>
        <dbReference type="EMBL" id="MEK0186247.1"/>
    </source>
</evidence>
<keyword evidence="2" id="KW-0723">Serine/threonine-protein kinase</keyword>
<dbReference type="SMART" id="SM00220">
    <property type="entry name" value="S_TKc"/>
    <property type="match status" value="1"/>
</dbReference>
<feature type="domain" description="Protein kinase" evidence="10">
    <location>
        <begin position="36"/>
        <end position="307"/>
    </location>
</feature>
<dbReference type="InterPro" id="IPR000719">
    <property type="entry name" value="Prot_kinase_dom"/>
</dbReference>
<keyword evidence="12" id="KW-1185">Reference proteome</keyword>
<comment type="caution">
    <text evidence="11">The sequence shown here is derived from an EMBL/GenBank/DDBJ whole genome shotgun (WGS) entry which is preliminary data.</text>
</comment>
<evidence type="ECO:0000256" key="8">
    <source>
        <dbReference type="ARBA" id="ARBA00048679"/>
    </source>
</evidence>
<keyword evidence="9" id="KW-0472">Membrane</keyword>
<reference evidence="11 12" key="1">
    <citation type="journal article" date="2020" name="Harmful Algae">
        <title>Molecular and morphological characterization of a novel dihydroanatoxin-a producing Microcoleus species (cyanobacteria) from the Russian River, California, USA.</title>
        <authorList>
            <person name="Conklin K.Y."/>
            <person name="Stancheva R."/>
            <person name="Otten T.G."/>
            <person name="Fadness R."/>
            <person name="Boyer G.L."/>
            <person name="Read B."/>
            <person name="Zhang X."/>
            <person name="Sheath R.G."/>
        </authorList>
    </citation>
    <scope>NUCLEOTIDE SEQUENCE [LARGE SCALE GENOMIC DNA]</scope>
    <source>
        <strain evidence="11 12">PTRS2</strain>
    </source>
</reference>